<dbReference type="InterPro" id="IPR050285">
    <property type="entry name" value="STE20_Ser/Thr_kinase"/>
</dbReference>
<proteinExistence type="predicted"/>
<feature type="region of interest" description="Disordered" evidence="2">
    <location>
        <begin position="33"/>
        <end position="98"/>
    </location>
</feature>
<evidence type="ECO:0000259" key="3">
    <source>
        <dbReference type="PROSITE" id="PS50011"/>
    </source>
</evidence>
<feature type="domain" description="Protein kinase" evidence="3">
    <location>
        <begin position="244"/>
        <end position="498"/>
    </location>
</feature>
<feature type="compositionally biased region" description="Polar residues" evidence="2">
    <location>
        <begin position="36"/>
        <end position="59"/>
    </location>
</feature>
<reference evidence="4 5" key="1">
    <citation type="journal article" date="2023" name="Nat. Commun.">
        <title>Origin of minicircular mitochondrial genomes in red algae.</title>
        <authorList>
            <person name="Lee Y."/>
            <person name="Cho C.H."/>
            <person name="Lee Y.M."/>
            <person name="Park S.I."/>
            <person name="Yang J.H."/>
            <person name="West J.A."/>
            <person name="Bhattacharya D."/>
            <person name="Yoon H.S."/>
        </authorList>
    </citation>
    <scope>NUCLEOTIDE SEQUENCE [LARGE SCALE GENOMIC DNA]</scope>
    <source>
        <strain evidence="4 5">CCMP1338</strain>
        <tissue evidence="4">Whole cell</tissue>
    </source>
</reference>
<evidence type="ECO:0000256" key="2">
    <source>
        <dbReference type="SAM" id="MobiDB-lite"/>
    </source>
</evidence>
<dbReference type="PROSITE" id="PS00107">
    <property type="entry name" value="PROTEIN_KINASE_ATP"/>
    <property type="match status" value="1"/>
</dbReference>
<dbReference type="GO" id="GO:0043408">
    <property type="term" value="P:regulation of MAPK cascade"/>
    <property type="evidence" value="ECO:0007669"/>
    <property type="project" value="TreeGrafter"/>
</dbReference>
<dbReference type="PROSITE" id="PS50011">
    <property type="entry name" value="PROTEIN_KINASE_DOM"/>
    <property type="match status" value="1"/>
</dbReference>
<protein>
    <recommendedName>
        <fullName evidence="3">Protein kinase domain-containing protein</fullName>
    </recommendedName>
</protein>
<name>A0AAV8UTG6_9RHOD</name>
<evidence type="ECO:0000256" key="1">
    <source>
        <dbReference type="PROSITE-ProRule" id="PRU10141"/>
    </source>
</evidence>
<organism evidence="4 5">
    <name type="scientific">Rhodosorus marinus</name>
    <dbReference type="NCBI Taxonomy" id="101924"/>
    <lineage>
        <taxon>Eukaryota</taxon>
        <taxon>Rhodophyta</taxon>
        <taxon>Stylonematophyceae</taxon>
        <taxon>Stylonematales</taxon>
        <taxon>Stylonemataceae</taxon>
        <taxon>Rhodosorus</taxon>
    </lineage>
</organism>
<dbReference type="GO" id="GO:0005737">
    <property type="term" value="C:cytoplasm"/>
    <property type="evidence" value="ECO:0007669"/>
    <property type="project" value="TreeGrafter"/>
</dbReference>
<gene>
    <name evidence="4" type="ORF">NDN08_000940</name>
</gene>
<comment type="caution">
    <text evidence="4">The sequence shown here is derived from an EMBL/GenBank/DDBJ whole genome shotgun (WGS) entry which is preliminary data.</text>
</comment>
<dbReference type="PANTHER" id="PTHR48015:SF35">
    <property type="entry name" value="SERINE_THREONINE-PROTEIN KINASE PAK"/>
    <property type="match status" value="1"/>
</dbReference>
<accession>A0AAV8UTG6</accession>
<evidence type="ECO:0000313" key="4">
    <source>
        <dbReference type="EMBL" id="KAJ8904422.1"/>
    </source>
</evidence>
<dbReference type="InterPro" id="IPR000719">
    <property type="entry name" value="Prot_kinase_dom"/>
</dbReference>
<evidence type="ECO:0000313" key="5">
    <source>
        <dbReference type="Proteomes" id="UP001157974"/>
    </source>
</evidence>
<dbReference type="InterPro" id="IPR017441">
    <property type="entry name" value="Protein_kinase_ATP_BS"/>
</dbReference>
<dbReference type="Pfam" id="PF00069">
    <property type="entry name" value="Pkinase"/>
    <property type="match status" value="1"/>
</dbReference>
<sequence length="530" mass="59795">MFGFFKKKSPRTGPDPEEVLDLATIARMFDGVDATGRTNENDSNARNSNPLSAQTTADQSWEPFVSNDKSGSLHKNSPTTQKSAKQFGNPNPGMPARARTPMRDIFARTPKTSAKDMSNIEITLPTAVEQRVHVVVDEVGFSGLPHEMEAELMKEGIKREDLERDADAAVGALQLYKFGALKPPSNQGNPRNIPLDEMVSPNTSSEQSKSRCYYSGLSAATNSLRVSIPPEHPIFVDEDPFKHFQNLRKIGEGASGHVFVAINREGKKMALKQVKPKCQNEKEAVEFEIEVMACTRHENLIKCYETYRWNKKLWISMEFMEGGAVTDVLLLLQRRRTRFYEEHIAYIVRESLKGLQFMHNMRRLHRDIKSDNILLGMGGEVKLSDFGFCCELSSDGDKRMSKVGTPYWMAPELVKCMGYDYKVDIWSIGIFAYECAEWEPPLYGEKAVRAMYLITTSEPPRLPAGRWSAEFNDFLAHCLQKNPRRRSTATALLAHPFLRKACSQEEMADIVRTIKVKKSQGKAAKNVPIV</sequence>
<dbReference type="GO" id="GO:0035556">
    <property type="term" value="P:intracellular signal transduction"/>
    <property type="evidence" value="ECO:0007669"/>
    <property type="project" value="TreeGrafter"/>
</dbReference>
<keyword evidence="1" id="KW-0547">Nucleotide-binding</keyword>
<dbReference type="InterPro" id="IPR011009">
    <property type="entry name" value="Kinase-like_dom_sf"/>
</dbReference>
<keyword evidence="1" id="KW-0067">ATP-binding</keyword>
<feature type="compositionally biased region" description="Polar residues" evidence="2">
    <location>
        <begin position="67"/>
        <end position="89"/>
    </location>
</feature>
<dbReference type="InterPro" id="IPR036936">
    <property type="entry name" value="CRIB_dom_sf"/>
</dbReference>
<feature type="region of interest" description="Disordered" evidence="2">
    <location>
        <begin position="181"/>
        <end position="207"/>
    </location>
</feature>
<dbReference type="Proteomes" id="UP001157974">
    <property type="component" value="Unassembled WGS sequence"/>
</dbReference>
<dbReference type="PANTHER" id="PTHR48015">
    <property type="entry name" value="SERINE/THREONINE-PROTEIN KINASE TAO"/>
    <property type="match status" value="1"/>
</dbReference>
<dbReference type="GO" id="GO:0005524">
    <property type="term" value="F:ATP binding"/>
    <property type="evidence" value="ECO:0007669"/>
    <property type="project" value="UniProtKB-UniRule"/>
</dbReference>
<keyword evidence="5" id="KW-1185">Reference proteome</keyword>
<dbReference type="Gene3D" id="3.90.810.10">
    <property type="entry name" value="CRIB domain"/>
    <property type="match status" value="1"/>
</dbReference>
<dbReference type="EMBL" id="JAMWBK010000006">
    <property type="protein sequence ID" value="KAJ8904422.1"/>
    <property type="molecule type" value="Genomic_DNA"/>
</dbReference>
<dbReference type="SUPFAM" id="SSF56112">
    <property type="entry name" value="Protein kinase-like (PK-like)"/>
    <property type="match status" value="1"/>
</dbReference>
<dbReference type="Gene3D" id="1.10.510.10">
    <property type="entry name" value="Transferase(Phosphotransferase) domain 1"/>
    <property type="match status" value="1"/>
</dbReference>
<dbReference type="FunFam" id="1.10.510.10:FF:000421">
    <property type="entry name" value="Serine/threonine-protein kinase PAK 6"/>
    <property type="match status" value="1"/>
</dbReference>
<feature type="binding site" evidence="1">
    <location>
        <position position="272"/>
    </location>
    <ligand>
        <name>ATP</name>
        <dbReference type="ChEBI" id="CHEBI:30616"/>
    </ligand>
</feature>
<dbReference type="SMART" id="SM00220">
    <property type="entry name" value="S_TKc"/>
    <property type="match status" value="1"/>
</dbReference>
<dbReference type="GO" id="GO:0004674">
    <property type="term" value="F:protein serine/threonine kinase activity"/>
    <property type="evidence" value="ECO:0007669"/>
    <property type="project" value="TreeGrafter"/>
</dbReference>
<dbReference type="AlphaFoldDB" id="A0AAV8UTG6"/>